<keyword evidence="1" id="KW-0472">Membrane</keyword>
<protein>
    <submittedName>
        <fullName evidence="2">Uncharacterized protein</fullName>
    </submittedName>
</protein>
<keyword evidence="1" id="KW-0812">Transmembrane</keyword>
<comment type="caution">
    <text evidence="2">The sequence shown here is derived from an EMBL/GenBank/DDBJ whole genome shotgun (WGS) entry which is preliminary data.</text>
</comment>
<evidence type="ECO:0000313" key="3">
    <source>
        <dbReference type="Proteomes" id="UP001302126"/>
    </source>
</evidence>
<reference evidence="2" key="1">
    <citation type="journal article" date="2023" name="Mol. Phylogenet. Evol.">
        <title>Genome-scale phylogeny and comparative genomics of the fungal order Sordariales.</title>
        <authorList>
            <person name="Hensen N."/>
            <person name="Bonometti L."/>
            <person name="Westerberg I."/>
            <person name="Brannstrom I.O."/>
            <person name="Guillou S."/>
            <person name="Cros-Aarteil S."/>
            <person name="Calhoun S."/>
            <person name="Haridas S."/>
            <person name="Kuo A."/>
            <person name="Mondo S."/>
            <person name="Pangilinan J."/>
            <person name="Riley R."/>
            <person name="LaButti K."/>
            <person name="Andreopoulos B."/>
            <person name="Lipzen A."/>
            <person name="Chen C."/>
            <person name="Yan M."/>
            <person name="Daum C."/>
            <person name="Ng V."/>
            <person name="Clum A."/>
            <person name="Steindorff A."/>
            <person name="Ohm R.A."/>
            <person name="Martin F."/>
            <person name="Silar P."/>
            <person name="Natvig D.O."/>
            <person name="Lalanne C."/>
            <person name="Gautier V."/>
            <person name="Ament-Velasquez S.L."/>
            <person name="Kruys A."/>
            <person name="Hutchinson M.I."/>
            <person name="Powell A.J."/>
            <person name="Barry K."/>
            <person name="Miller A.N."/>
            <person name="Grigoriev I.V."/>
            <person name="Debuchy R."/>
            <person name="Gladieux P."/>
            <person name="Hiltunen Thoren M."/>
            <person name="Johannesson H."/>
        </authorList>
    </citation>
    <scope>NUCLEOTIDE SEQUENCE</scope>
    <source>
        <strain evidence="2">PSN309</strain>
    </source>
</reference>
<evidence type="ECO:0000256" key="1">
    <source>
        <dbReference type="SAM" id="Phobius"/>
    </source>
</evidence>
<feature type="transmembrane region" description="Helical" evidence="1">
    <location>
        <begin position="83"/>
        <end position="102"/>
    </location>
</feature>
<sequence>MVKIDTLPYRTPAPSLPSFRVLARPMLLYQSIAYVSLVQLLVLPLASFPIHKISHRIRIPAGAQYIHPIIEPSVYPVKLFNKVFIFDIFSGLLAVGPVMPFYKEPIPAPFI</sequence>
<organism evidence="2 3">
    <name type="scientific">Podospora australis</name>
    <dbReference type="NCBI Taxonomy" id="1536484"/>
    <lineage>
        <taxon>Eukaryota</taxon>
        <taxon>Fungi</taxon>
        <taxon>Dikarya</taxon>
        <taxon>Ascomycota</taxon>
        <taxon>Pezizomycotina</taxon>
        <taxon>Sordariomycetes</taxon>
        <taxon>Sordariomycetidae</taxon>
        <taxon>Sordariales</taxon>
        <taxon>Podosporaceae</taxon>
        <taxon>Podospora</taxon>
    </lineage>
</organism>
<proteinExistence type="predicted"/>
<keyword evidence="1" id="KW-1133">Transmembrane helix</keyword>
<dbReference type="Proteomes" id="UP001302126">
    <property type="component" value="Unassembled WGS sequence"/>
</dbReference>
<keyword evidence="3" id="KW-1185">Reference proteome</keyword>
<name>A0AAN6WHP3_9PEZI</name>
<reference evidence="2" key="2">
    <citation type="submission" date="2023-05" db="EMBL/GenBank/DDBJ databases">
        <authorList>
            <consortium name="Lawrence Berkeley National Laboratory"/>
            <person name="Steindorff A."/>
            <person name="Hensen N."/>
            <person name="Bonometti L."/>
            <person name="Westerberg I."/>
            <person name="Brannstrom I.O."/>
            <person name="Guillou S."/>
            <person name="Cros-Aarteil S."/>
            <person name="Calhoun S."/>
            <person name="Haridas S."/>
            <person name="Kuo A."/>
            <person name="Mondo S."/>
            <person name="Pangilinan J."/>
            <person name="Riley R."/>
            <person name="Labutti K."/>
            <person name="Andreopoulos B."/>
            <person name="Lipzen A."/>
            <person name="Chen C."/>
            <person name="Yanf M."/>
            <person name="Daum C."/>
            <person name="Ng V."/>
            <person name="Clum A."/>
            <person name="Ohm R."/>
            <person name="Martin F."/>
            <person name="Silar P."/>
            <person name="Natvig D."/>
            <person name="Lalanne C."/>
            <person name="Gautier V."/>
            <person name="Ament-Velasquez S.L."/>
            <person name="Kruys A."/>
            <person name="Hutchinson M.I."/>
            <person name="Powell A.J."/>
            <person name="Barry K."/>
            <person name="Miller A.N."/>
            <person name="Grigoriev I.V."/>
            <person name="Debuchy R."/>
            <person name="Gladieux P."/>
            <person name="Thoren M.H."/>
            <person name="Johannesson H."/>
        </authorList>
    </citation>
    <scope>NUCLEOTIDE SEQUENCE</scope>
    <source>
        <strain evidence="2">PSN309</strain>
    </source>
</reference>
<evidence type="ECO:0000313" key="2">
    <source>
        <dbReference type="EMBL" id="KAK4181964.1"/>
    </source>
</evidence>
<accession>A0AAN6WHP3</accession>
<dbReference type="EMBL" id="MU864903">
    <property type="protein sequence ID" value="KAK4181964.1"/>
    <property type="molecule type" value="Genomic_DNA"/>
</dbReference>
<dbReference type="AlphaFoldDB" id="A0AAN6WHP3"/>
<feature type="transmembrane region" description="Helical" evidence="1">
    <location>
        <begin position="27"/>
        <end position="48"/>
    </location>
</feature>
<gene>
    <name evidence="2" type="ORF">QBC35DRAFT_510811</name>
</gene>